<name>A0A9P0E7F5_NEZVI</name>
<organism evidence="1 2">
    <name type="scientific">Nezara viridula</name>
    <name type="common">Southern green stink bug</name>
    <name type="synonym">Cimex viridulus</name>
    <dbReference type="NCBI Taxonomy" id="85310"/>
    <lineage>
        <taxon>Eukaryota</taxon>
        <taxon>Metazoa</taxon>
        <taxon>Ecdysozoa</taxon>
        <taxon>Arthropoda</taxon>
        <taxon>Hexapoda</taxon>
        <taxon>Insecta</taxon>
        <taxon>Pterygota</taxon>
        <taxon>Neoptera</taxon>
        <taxon>Paraneoptera</taxon>
        <taxon>Hemiptera</taxon>
        <taxon>Heteroptera</taxon>
        <taxon>Panheteroptera</taxon>
        <taxon>Pentatomomorpha</taxon>
        <taxon>Pentatomoidea</taxon>
        <taxon>Pentatomidae</taxon>
        <taxon>Pentatominae</taxon>
        <taxon>Nezara</taxon>
    </lineage>
</organism>
<accession>A0A9P0E7F5</accession>
<dbReference type="Proteomes" id="UP001152798">
    <property type="component" value="Chromosome 2"/>
</dbReference>
<evidence type="ECO:0000313" key="1">
    <source>
        <dbReference type="EMBL" id="CAH1393011.1"/>
    </source>
</evidence>
<dbReference type="AlphaFoldDB" id="A0A9P0E7F5"/>
<reference evidence="1" key="1">
    <citation type="submission" date="2022-01" db="EMBL/GenBank/DDBJ databases">
        <authorList>
            <person name="King R."/>
        </authorList>
    </citation>
    <scope>NUCLEOTIDE SEQUENCE</scope>
</reference>
<gene>
    <name evidence="1" type="ORF">NEZAVI_LOCUS3744</name>
</gene>
<sequence>MDYVLDGVEFSFLYTVKQGGVPSHDKDISLFSLDVPHNLAIAAKEAQSFEPAPFPSITLEPQSLREKSFEDWSKCEWQGIGVLFQDKPMG</sequence>
<evidence type="ECO:0000313" key="2">
    <source>
        <dbReference type="Proteomes" id="UP001152798"/>
    </source>
</evidence>
<protein>
    <submittedName>
        <fullName evidence="1">Uncharacterized protein</fullName>
    </submittedName>
</protein>
<proteinExistence type="predicted"/>
<keyword evidence="2" id="KW-1185">Reference proteome</keyword>
<dbReference type="OrthoDB" id="29596at2759"/>
<dbReference type="EMBL" id="OV725078">
    <property type="protein sequence ID" value="CAH1393011.1"/>
    <property type="molecule type" value="Genomic_DNA"/>
</dbReference>